<dbReference type="EMBL" id="QMEB01000271">
    <property type="protein sequence ID" value="NMG22524.1"/>
    <property type="molecule type" value="Genomic_DNA"/>
</dbReference>
<dbReference type="Proteomes" id="UP000718564">
    <property type="component" value="Unassembled WGS sequence"/>
</dbReference>
<organism evidence="1 2">
    <name type="scientific">Brasilonema bromeliae SPC951</name>
    <dbReference type="NCBI Taxonomy" id="385972"/>
    <lineage>
        <taxon>Bacteria</taxon>
        <taxon>Bacillati</taxon>
        <taxon>Cyanobacteriota</taxon>
        <taxon>Cyanophyceae</taxon>
        <taxon>Nostocales</taxon>
        <taxon>Scytonemataceae</taxon>
        <taxon>Brasilonema</taxon>
        <taxon>Bromeliae group (in: Brasilonema)</taxon>
    </lineage>
</organism>
<proteinExistence type="predicted"/>
<keyword evidence="2" id="KW-1185">Reference proteome</keyword>
<evidence type="ECO:0000313" key="1">
    <source>
        <dbReference type="EMBL" id="NMG22524.1"/>
    </source>
</evidence>
<reference evidence="1 2" key="1">
    <citation type="submission" date="2018-06" db="EMBL/GenBank/DDBJ databases">
        <title>Comparative genomics of Brasilonema spp. strains.</title>
        <authorList>
            <person name="Alvarenga D.O."/>
            <person name="Fiore M.F."/>
            <person name="Varani A.M."/>
        </authorList>
    </citation>
    <scope>NUCLEOTIDE SEQUENCE [LARGE SCALE GENOMIC DNA]</scope>
    <source>
        <strain evidence="1 2">SPC951</strain>
    </source>
</reference>
<protein>
    <submittedName>
        <fullName evidence="1">Uncharacterized protein</fullName>
    </submittedName>
</protein>
<name>A0ABX1PDG1_9CYAN</name>
<comment type="caution">
    <text evidence="1">The sequence shown here is derived from an EMBL/GenBank/DDBJ whole genome shotgun (WGS) entry which is preliminary data.</text>
</comment>
<sequence length="128" mass="14046">MSRDEWFSTDYALRSAPFEPVTGCHWCNGTSPEDDGPCEKQSCQDAAEDDHRLARILSARKAADACVVARVRAMQMAARYIAEGDSPYSTRVVSCREQADAWASDAEGWARKARELSSVTVDAVEAAQ</sequence>
<evidence type="ECO:0000313" key="2">
    <source>
        <dbReference type="Proteomes" id="UP000718564"/>
    </source>
</evidence>
<dbReference type="RefSeq" id="WP_169157720.1">
    <property type="nucleotide sequence ID" value="NZ_CAWPJE010000273.1"/>
</dbReference>
<gene>
    <name evidence="1" type="ORF">DP116_24985</name>
</gene>
<accession>A0ABX1PDG1</accession>